<protein>
    <submittedName>
        <fullName evidence="1">Protein-disulfide isomerase, contains CxxC motif</fullName>
    </submittedName>
</protein>
<name>A0A1G5EEK4_9PAST</name>
<comment type="caution">
    <text evidence="1">The sequence shown here is derived from an EMBL/GenBank/DDBJ whole genome shotgun (WGS) entry which is preliminary data.</text>
</comment>
<dbReference type="EMBL" id="FMUQ01000020">
    <property type="protein sequence ID" value="SCY25419.1"/>
    <property type="molecule type" value="Genomic_DNA"/>
</dbReference>
<dbReference type="Pfam" id="PF13743">
    <property type="entry name" value="Thioredoxin_5"/>
    <property type="match status" value="1"/>
</dbReference>
<accession>A0A1G5EEK4</accession>
<organism evidence="1 2">
    <name type="scientific">Basfia succiniciproducens</name>
    <dbReference type="NCBI Taxonomy" id="653940"/>
    <lineage>
        <taxon>Bacteria</taxon>
        <taxon>Pseudomonadati</taxon>
        <taxon>Pseudomonadota</taxon>
        <taxon>Gammaproteobacteria</taxon>
        <taxon>Pasteurellales</taxon>
        <taxon>Pasteurellaceae</taxon>
        <taxon>Basfia</taxon>
    </lineage>
</organism>
<dbReference type="Gene3D" id="1.10.472.60">
    <property type="entry name" value="putative protein disulfide isomerase domain"/>
    <property type="match status" value="1"/>
</dbReference>
<proteinExistence type="predicted"/>
<dbReference type="Gene3D" id="3.40.30.10">
    <property type="entry name" value="Glutaredoxin"/>
    <property type="match status" value="1"/>
</dbReference>
<gene>
    <name evidence="1" type="ORF">SAMN02910354_02010</name>
</gene>
<dbReference type="InterPro" id="IPR036249">
    <property type="entry name" value="Thioredoxin-like_sf"/>
</dbReference>
<dbReference type="Proteomes" id="UP000199588">
    <property type="component" value="Unassembled WGS sequence"/>
</dbReference>
<reference evidence="1 2" key="1">
    <citation type="submission" date="2016-10" db="EMBL/GenBank/DDBJ databases">
        <authorList>
            <person name="Varghese N."/>
            <person name="Submissions S."/>
        </authorList>
    </citation>
    <scope>NUCLEOTIDE SEQUENCE [LARGE SCALE GENOMIC DNA]</scope>
    <source>
        <strain evidence="1 2">DSM 22022</strain>
    </source>
</reference>
<sequence>MLKITTFTDPMMGLSYESEPFFRKLETHFAGHIEFHTVMAGLVRNVYDFVNPADLAISEAMAIERYLPHLAAIYNAEQSISGMPISMENLDLFSTDRTSSIPLNLAYKTVQQLAPEKADEFLYRLRFATIVEVRPTTKLNELARVAGQVGINEQTFLNAYHLDDVKASLTEDFQRFQQLGIRGLPAYLLEYQGKQVVVNGVLDDRQFFILIAQLTQNNLLPQKPEISQSTVKNLIEKHKLISPIEIQYAFGLASVNDIMPYLNPLLMNGEIKRIEVKDRRKLSSLNYSFFSLYGPYRVL</sequence>
<keyword evidence="1" id="KW-0413">Isomerase</keyword>
<dbReference type="CDD" id="cd03025">
    <property type="entry name" value="DsbA_FrnE_like"/>
    <property type="match status" value="1"/>
</dbReference>
<evidence type="ECO:0000313" key="2">
    <source>
        <dbReference type="Proteomes" id="UP000199588"/>
    </source>
</evidence>
<dbReference type="SUPFAM" id="SSF52833">
    <property type="entry name" value="Thioredoxin-like"/>
    <property type="match status" value="1"/>
</dbReference>
<evidence type="ECO:0000313" key="1">
    <source>
        <dbReference type="EMBL" id="SCY25419.1"/>
    </source>
</evidence>
<dbReference type="RefSeq" id="WP_090656656.1">
    <property type="nucleotide sequence ID" value="NZ_CP015031.1"/>
</dbReference>
<dbReference type="GO" id="GO:0016853">
    <property type="term" value="F:isomerase activity"/>
    <property type="evidence" value="ECO:0007669"/>
    <property type="project" value="UniProtKB-KW"/>
</dbReference>
<keyword evidence="2" id="KW-1185">Reference proteome</keyword>